<dbReference type="PANTHER" id="PTHR14296:SF12">
    <property type="entry name" value="DDT DOMAIN-CONTAINING PROTEIN DDR4 ISOFORM X1"/>
    <property type="match status" value="1"/>
</dbReference>
<organism evidence="2 3">
    <name type="scientific">Tetracentron sinense</name>
    <name type="common">Spur-leaf</name>
    <dbReference type="NCBI Taxonomy" id="13715"/>
    <lineage>
        <taxon>Eukaryota</taxon>
        <taxon>Viridiplantae</taxon>
        <taxon>Streptophyta</taxon>
        <taxon>Embryophyta</taxon>
        <taxon>Tracheophyta</taxon>
        <taxon>Spermatophyta</taxon>
        <taxon>Magnoliopsida</taxon>
        <taxon>Trochodendrales</taxon>
        <taxon>Trochodendraceae</taxon>
        <taxon>Tetracentron</taxon>
    </lineage>
</organism>
<dbReference type="AlphaFoldDB" id="A0A834YLQ3"/>
<reference evidence="2 3" key="1">
    <citation type="submission" date="2020-04" db="EMBL/GenBank/DDBJ databases">
        <title>Plant Genome Project.</title>
        <authorList>
            <person name="Zhang R.-G."/>
        </authorList>
    </citation>
    <scope>NUCLEOTIDE SEQUENCE [LARGE SCALE GENOMIC DNA]</scope>
    <source>
        <strain evidence="2">YNK0</strain>
        <tissue evidence="2">Leaf</tissue>
    </source>
</reference>
<proteinExistence type="predicted"/>
<sequence length="558" mass="63417">MAGKRERERPVARKIVGEEEGFVKDPIGETPLIVLDSSLSESELLRLQLRGRWELASVLNFLHVFKPVFESDLKISAEEIETALIEPNNALSQLHISLLKASLLEFHLWLKGRFHSLQPRGMHEALLILIHYALLLLRLQTPTEAIMTFFRHFSCREEISKYKELDPTIRLLILKALCEIRADQDDMVAYINDALKQGTELSTFRKYRIGEDGNGTTYWYDGDSIIGHRLYRERNKVEFRPRLNGKGRLTQPTRSFQWETLATNLGEFQEISDKFSSSEVIVEAAVGKIVKNEVIPVLEELQKKKERALKRQQRKAMAVDSFLKSFGSGIVRSHRNRRPVSYTFEEYDRSIDEALEITKEPKTIKEQKHEGKHSERGERTGVASNGTLDPDTGLTDNAVQESDPVKNDIDDDKFRRGGGDDDDNNDDDYDGENNDDDIDDSSSNSEKETDNFNHGNRATHHSQKQKVPRANEAVGLRRSQRTAGSTSHPVVETRNHADTKKRLRQRPTRNTAFDLLIISDSESGKLSEDMSNDFSGSEKESSPDGHGSSAEVEKNNDV</sequence>
<dbReference type="PANTHER" id="PTHR14296">
    <property type="entry name" value="REMODELING AND SPACING FACTOR 1"/>
    <property type="match status" value="1"/>
</dbReference>
<feature type="region of interest" description="Disordered" evidence="1">
    <location>
        <begin position="358"/>
        <end position="558"/>
    </location>
</feature>
<accession>A0A834YLQ3</accession>
<evidence type="ECO:0000256" key="1">
    <source>
        <dbReference type="SAM" id="MobiDB-lite"/>
    </source>
</evidence>
<protein>
    <recommendedName>
        <fullName evidence="4">DDT domain-containing protein</fullName>
    </recommendedName>
</protein>
<dbReference type="OMA" id="LYWYDGN"/>
<keyword evidence="3" id="KW-1185">Reference proteome</keyword>
<gene>
    <name evidence="2" type="ORF">HHK36_025680</name>
</gene>
<comment type="caution">
    <text evidence="2">The sequence shown here is derived from an EMBL/GenBank/DDBJ whole genome shotgun (WGS) entry which is preliminary data.</text>
</comment>
<feature type="compositionally biased region" description="Basic and acidic residues" evidence="1">
    <location>
        <begin position="358"/>
        <end position="379"/>
    </location>
</feature>
<dbReference type="EMBL" id="JABCRI010000019">
    <property type="protein sequence ID" value="KAF8388995.1"/>
    <property type="molecule type" value="Genomic_DNA"/>
</dbReference>
<feature type="compositionally biased region" description="Basic and acidic residues" evidence="1">
    <location>
        <begin position="403"/>
        <end position="419"/>
    </location>
</feature>
<dbReference type="InterPro" id="IPR028938">
    <property type="entry name" value="Rsf1-like"/>
</dbReference>
<dbReference type="Proteomes" id="UP000655225">
    <property type="component" value="Unassembled WGS sequence"/>
</dbReference>
<evidence type="ECO:0008006" key="4">
    <source>
        <dbReference type="Google" id="ProtNLM"/>
    </source>
</evidence>
<evidence type="ECO:0000313" key="3">
    <source>
        <dbReference type="Proteomes" id="UP000655225"/>
    </source>
</evidence>
<dbReference type="GO" id="GO:0031213">
    <property type="term" value="C:RSF complex"/>
    <property type="evidence" value="ECO:0007669"/>
    <property type="project" value="InterPro"/>
</dbReference>
<evidence type="ECO:0000313" key="2">
    <source>
        <dbReference type="EMBL" id="KAF8388995.1"/>
    </source>
</evidence>
<dbReference type="OrthoDB" id="303107at2759"/>
<feature type="compositionally biased region" description="Basic and acidic residues" evidence="1">
    <location>
        <begin position="491"/>
        <end position="500"/>
    </location>
</feature>
<dbReference type="GO" id="GO:0006355">
    <property type="term" value="P:regulation of DNA-templated transcription"/>
    <property type="evidence" value="ECO:0007669"/>
    <property type="project" value="InterPro"/>
</dbReference>
<name>A0A834YLQ3_TETSI</name>
<feature type="compositionally biased region" description="Basic residues" evidence="1">
    <location>
        <begin position="457"/>
        <end position="467"/>
    </location>
</feature>
<feature type="compositionally biased region" description="Acidic residues" evidence="1">
    <location>
        <begin position="420"/>
        <end position="440"/>
    </location>
</feature>